<dbReference type="GeneID" id="45023783"/>
<dbReference type="InterPro" id="IPR019302">
    <property type="entry name" value="CAP12/PCTIR_TIR_dom"/>
</dbReference>
<evidence type="ECO:0000313" key="2">
    <source>
        <dbReference type="Proteomes" id="UP000000427"/>
    </source>
</evidence>
<accession>A0A6H3AMA3</accession>
<sequence length="273" mass="31339">MYYHIRINLTTRVQESKFNITFEELEERYLSRYRKGEDFTLNGRVIKINDIQKMSINVSENENELDILVDRIEYEDQKSSIVRVGGPSRKWRAAGRLKDVSDELLEGPPGYMLKEAEVAASVEVDNTKVFIVHGHDDNLKQQLEIFLNSIGIKPVVLHREANEGLTVLEKFEKHSDVQYAFVLLTPDDIGCSVKERAKSVEEYSFRARQNVIFELGFFIGKLGRAKVCTLYKDGVELPNDISGLVYQKVNDNIEDVGYHIMKELRAAGLKVTY</sequence>
<dbReference type="InterPro" id="IPR014571">
    <property type="entry name" value="UCP032620"/>
</dbReference>
<dbReference type="KEGG" id="ban:BA_4098"/>
<organism evidence="1 2">
    <name type="scientific">Bacillus anthracis</name>
    <name type="common">anthrax bacterium</name>
    <dbReference type="NCBI Taxonomy" id="1392"/>
    <lineage>
        <taxon>Bacteria</taxon>
        <taxon>Bacillati</taxon>
        <taxon>Bacillota</taxon>
        <taxon>Bacilli</taxon>
        <taxon>Bacillales</taxon>
        <taxon>Bacillaceae</taxon>
        <taxon>Bacillus</taxon>
        <taxon>Bacillus cereus group</taxon>
    </lineage>
</organism>
<dbReference type="Pfam" id="PF10137">
    <property type="entry name" value="CAP12-PCTIR_TIR"/>
    <property type="match status" value="1"/>
</dbReference>
<dbReference type="GO" id="GO:0050135">
    <property type="term" value="F:NADP+ nucleosidase activity"/>
    <property type="evidence" value="ECO:0007669"/>
    <property type="project" value="InterPro"/>
</dbReference>
<gene>
    <name evidence="1" type="ordered locus">BA_4098</name>
</gene>
<dbReference type="OMA" id="MDEANAW"/>
<evidence type="ECO:0000313" key="1">
    <source>
        <dbReference type="EMBL" id="AAP27823.1"/>
    </source>
</evidence>
<dbReference type="KEGG" id="banh:HYU01_20030"/>
<reference evidence="1 2" key="1">
    <citation type="journal article" date="2003" name="Nature">
        <title>The genome sequence of Bacillus anthracis Ames and comparison to closely related bacteria.</title>
        <authorList>
            <person name="Read T.D."/>
            <person name="Peterson S.N."/>
            <person name="Tourasse N."/>
            <person name="Baillie L.W."/>
            <person name="Paulsen I.T."/>
            <person name="Nelson K.E."/>
            <person name="Tettelin H."/>
            <person name="Fouts D.E."/>
            <person name="Eisen J.A."/>
            <person name="Gill S.R."/>
            <person name="Holtzapple E.K."/>
            <person name="Okstad O.A."/>
            <person name="Helgason E."/>
            <person name="Rilstone J."/>
            <person name="Wu M."/>
            <person name="Kolonay J.F."/>
            <person name="Beanan M.J."/>
            <person name="Dodson R.J."/>
            <person name="Brinkac L.M."/>
            <person name="Gwinn M."/>
            <person name="DeBoy R.T."/>
            <person name="Madpu R."/>
            <person name="Daugherty S.C."/>
            <person name="Durkin A.S."/>
            <person name="Haft D.H."/>
            <person name="Nelson W.C."/>
            <person name="Peterson J.D."/>
            <person name="Pop M."/>
            <person name="Khouri H.M."/>
            <person name="Radune D."/>
            <person name="Benton J.L."/>
            <person name="Mahamoud Y."/>
            <person name="Jiang L."/>
            <person name="Hance I.R."/>
            <person name="Weidman J.F."/>
            <person name="Berry K.J."/>
            <person name="Plaut R.D."/>
            <person name="Wolf A.M."/>
            <person name="Watkins K.L."/>
            <person name="Nierman W.C."/>
            <person name="Hazen A."/>
            <person name="Cline R."/>
            <person name="Redmond C."/>
            <person name="Thwaite J.E."/>
            <person name="White O."/>
            <person name="Salzberg S.L."/>
            <person name="Thomason B."/>
            <person name="Friedlander A.M."/>
            <person name="Koehler T.M."/>
            <person name="Hanna P.C."/>
            <person name="Kolsto A.B."/>
            <person name="Fraser C.M."/>
        </authorList>
    </citation>
    <scope>NUCLEOTIDE SEQUENCE [LARGE SCALE GENOMIC DNA]</scope>
    <source>
        <strain evidence="2">Ames / isolate Porton</strain>
    </source>
</reference>
<dbReference type="PIRSF" id="PIRSF032620">
    <property type="entry name" value="UCP032620"/>
    <property type="match status" value="1"/>
</dbReference>
<dbReference type="AlphaFoldDB" id="A0A6H3AMA3"/>
<dbReference type="RefSeq" id="WP_000291405.1">
    <property type="nucleotide sequence ID" value="NZ_AP014833.1"/>
</dbReference>
<dbReference type="EMBL" id="AE016879">
    <property type="protein sequence ID" value="AAP27823.1"/>
    <property type="molecule type" value="Genomic_DNA"/>
</dbReference>
<name>A0A6H3AMA3_BACAN</name>
<dbReference type="Proteomes" id="UP000000427">
    <property type="component" value="Chromosome"/>
</dbReference>
<protein>
    <submittedName>
        <fullName evidence="1">Conserved domain protein</fullName>
    </submittedName>
</protein>
<proteinExistence type="predicted"/>